<name>A0ACA9QTB6_9GLOM</name>
<proteinExistence type="predicted"/>
<feature type="non-terminal residue" evidence="1">
    <location>
        <position position="1"/>
    </location>
</feature>
<dbReference type="EMBL" id="CAJVQC010037608">
    <property type="protein sequence ID" value="CAG8764246.1"/>
    <property type="molecule type" value="Genomic_DNA"/>
</dbReference>
<reference evidence="1" key="1">
    <citation type="submission" date="2021-06" db="EMBL/GenBank/DDBJ databases">
        <authorList>
            <person name="Kallberg Y."/>
            <person name="Tangrot J."/>
            <person name="Rosling A."/>
        </authorList>
    </citation>
    <scope>NUCLEOTIDE SEQUENCE</scope>
    <source>
        <strain evidence="1">MA461A</strain>
    </source>
</reference>
<sequence length="250" mass="29437">PGSSGMIILLGMKFGNPEVTLLAEQVQRITVAAKHKVPQNKQEKKLNQLYLEAAQREINQFREQVIGKDNTKKDKKDKAKSLNITFNQQRESKKQEDQRIKTGLRQLKQRLNSIETNYKYVFQLSRQQTNEHIQKIERVTNRKILEAETAEDKKAYLYKTISSLTETKDAILWKNRDLIKDLEEEYGYATNQALNLDRKDFEAMQERRTNVLRTTKSQKTRPRRQGLELPEILPPKNPYYEEYKPTINEP</sequence>
<gene>
    <name evidence="1" type="ORF">RPERSI_LOCUS15600</name>
</gene>
<keyword evidence="2" id="KW-1185">Reference proteome</keyword>
<accession>A0ACA9QTB6</accession>
<comment type="caution">
    <text evidence="1">The sequence shown here is derived from an EMBL/GenBank/DDBJ whole genome shotgun (WGS) entry which is preliminary data.</text>
</comment>
<evidence type="ECO:0000313" key="2">
    <source>
        <dbReference type="Proteomes" id="UP000789920"/>
    </source>
</evidence>
<protein>
    <submittedName>
        <fullName evidence="1">4979_t:CDS:1</fullName>
    </submittedName>
</protein>
<dbReference type="Proteomes" id="UP000789920">
    <property type="component" value="Unassembled WGS sequence"/>
</dbReference>
<evidence type="ECO:0000313" key="1">
    <source>
        <dbReference type="EMBL" id="CAG8764246.1"/>
    </source>
</evidence>
<organism evidence="1 2">
    <name type="scientific">Racocetra persica</name>
    <dbReference type="NCBI Taxonomy" id="160502"/>
    <lineage>
        <taxon>Eukaryota</taxon>
        <taxon>Fungi</taxon>
        <taxon>Fungi incertae sedis</taxon>
        <taxon>Mucoromycota</taxon>
        <taxon>Glomeromycotina</taxon>
        <taxon>Glomeromycetes</taxon>
        <taxon>Diversisporales</taxon>
        <taxon>Gigasporaceae</taxon>
        <taxon>Racocetra</taxon>
    </lineage>
</organism>